<name>A0A9P3LRK5_9FUNG</name>
<dbReference type="SUPFAM" id="SSF81585">
    <property type="entry name" value="PsbU/PolX domain-like"/>
    <property type="match status" value="1"/>
</dbReference>
<protein>
    <recommendedName>
        <fullName evidence="3">Crinkler (CRN) family protein</fullName>
    </recommendedName>
</protein>
<dbReference type="Gene3D" id="1.10.150.320">
    <property type="entry name" value="Photosystem II 12 kDa extrinsic protein"/>
    <property type="match status" value="1"/>
</dbReference>
<dbReference type="OrthoDB" id="5597935at2759"/>
<gene>
    <name evidence="1" type="ORF">EMPS_00006</name>
</gene>
<accession>A0A9P3LRK5</accession>
<organism evidence="1 2">
    <name type="scientific">Entomortierella parvispora</name>
    <dbReference type="NCBI Taxonomy" id="205924"/>
    <lineage>
        <taxon>Eukaryota</taxon>
        <taxon>Fungi</taxon>
        <taxon>Fungi incertae sedis</taxon>
        <taxon>Mucoromycota</taxon>
        <taxon>Mortierellomycotina</taxon>
        <taxon>Mortierellomycetes</taxon>
        <taxon>Mortierellales</taxon>
        <taxon>Mortierellaceae</taxon>
        <taxon>Entomortierella</taxon>
    </lineage>
</organism>
<proteinExistence type="predicted"/>
<evidence type="ECO:0000313" key="2">
    <source>
        <dbReference type="Proteomes" id="UP000827284"/>
    </source>
</evidence>
<evidence type="ECO:0008006" key="3">
    <source>
        <dbReference type="Google" id="ProtNLM"/>
    </source>
</evidence>
<dbReference type="EMBL" id="BQFW01000001">
    <property type="protein sequence ID" value="GJJ67660.1"/>
    <property type="molecule type" value="Genomic_DNA"/>
</dbReference>
<reference evidence="1" key="1">
    <citation type="submission" date="2021-11" db="EMBL/GenBank/DDBJ databases">
        <authorList>
            <person name="Herlambang A."/>
            <person name="Guo Y."/>
            <person name="Takashima Y."/>
            <person name="Nishizawa T."/>
        </authorList>
    </citation>
    <scope>NUCLEOTIDE SEQUENCE</scope>
    <source>
        <strain evidence="1">E1425</strain>
    </source>
</reference>
<dbReference type="Proteomes" id="UP000827284">
    <property type="component" value="Unassembled WGS sequence"/>
</dbReference>
<keyword evidence="2" id="KW-1185">Reference proteome</keyword>
<dbReference type="AlphaFoldDB" id="A0A9P3LRK5"/>
<comment type="caution">
    <text evidence="1">The sequence shown here is derived from an EMBL/GenBank/DDBJ whole genome shotgun (WGS) entry which is preliminary data.</text>
</comment>
<sequence length="668" mass="75146">MKQAISQAFPRGLPYRNPPPLLRTTGMSWTYQPDPKLYGTLRRSIKDHYSDFFKGLRDKSTIPLYLFLCGAGTGKSRNAQEFHQSATLCLTEEEDQELRSKIEHAWVFHVSLENRASPLEKEVYPIEAIGTRMLLQLLPDKRVRDVMQDYKEVHPMDVLDLVARGTGRDLRSATVILVVDGLQSFMTHPKDGHSKDSAFYRALTNIVALSFEDVFLMACCTGTITTLVDKASGFTHWNRVVLPVASLKPPFIYQNGSATPVFDEDDHITKVLVTDCGGHGRALEALQQVIEAAGRDFNVDSLMNSLYHKLKDLYSEALSIPPSTVQAMARAILTRAYLDPDQPLLGSGKLPGELATPGLIRYEQPHGLGSGGYLTAPYIWVWLFSYQPTEDVVPPLINWRFCDYSDLKSKTDPGSPPGAQFWQHFEHFLATFRCLKSQVLGDGEPTTISAIHTGARLRGDIHFKNHHLKVAVSSKQVDTKSTIYERMTLTIHCEHQTLSIRRFEHCIINAPSAPYGDSFTGLDTQGFHTGFRMEVHQCKLIADGGGIDYQAERKKAASDRDFFIMFTSKDQLEVDLPPLSGIVDGSNWALYFGPFAGRAFVFATTGALDINRAQRKDLKRIRGIDETKADLIINERTKRRFDSYEDATQRLRGVDDTVLRRFKFSRTA</sequence>
<reference evidence="1" key="2">
    <citation type="journal article" date="2022" name="Microbiol. Resour. Announc.">
        <title>Whole-Genome Sequence of Entomortierella parvispora E1425, a Mucoromycotan Fungus Associated with Burkholderiaceae-Related Endosymbiotic Bacteria.</title>
        <authorList>
            <person name="Herlambang A."/>
            <person name="Guo Y."/>
            <person name="Takashima Y."/>
            <person name="Narisawa K."/>
            <person name="Ohta H."/>
            <person name="Nishizawa T."/>
        </authorList>
    </citation>
    <scope>NUCLEOTIDE SEQUENCE</scope>
    <source>
        <strain evidence="1">E1425</strain>
    </source>
</reference>
<evidence type="ECO:0000313" key="1">
    <source>
        <dbReference type="EMBL" id="GJJ67660.1"/>
    </source>
</evidence>